<feature type="transmembrane region" description="Helical" evidence="6">
    <location>
        <begin position="66"/>
        <end position="86"/>
    </location>
</feature>
<accession>A0A6G8Q2D9</accession>
<feature type="transmembrane region" description="Helical" evidence="6">
    <location>
        <begin position="119"/>
        <end position="140"/>
    </location>
</feature>
<gene>
    <name evidence="7" type="ORF">GBA65_01020</name>
</gene>
<evidence type="ECO:0000313" key="8">
    <source>
        <dbReference type="Proteomes" id="UP000502706"/>
    </source>
</evidence>
<dbReference type="AlphaFoldDB" id="A0A6G8Q2D9"/>
<dbReference type="Proteomes" id="UP000502706">
    <property type="component" value="Chromosome"/>
</dbReference>
<evidence type="ECO:0000256" key="4">
    <source>
        <dbReference type="ARBA" id="ARBA00022989"/>
    </source>
</evidence>
<name>A0A6G8Q2D9_9ACTN</name>
<dbReference type="KEGG" id="rmar:GBA65_01020"/>
<sequence>MPDATTLVLFFVAASVVAVTPGPGIFYVLTRSLKGGRGEGIASSLGNSAGGLVHVAAASLGLSAVLMASATAFTAVKIAGGIYLVYLGVRTLLDRADHGDAPEPAAPARRHGDAFRQGVVVEALNPKTALFLLAFLPQFVDPQGNVAAQILLLGCLSVSLNTAADLVVAYFAGPLGRRLRESARSRRRQRRFTGCALIGLGAYVAVAGDEG</sequence>
<evidence type="ECO:0000256" key="1">
    <source>
        <dbReference type="ARBA" id="ARBA00004651"/>
    </source>
</evidence>
<proteinExistence type="predicted"/>
<dbReference type="GO" id="GO:0015171">
    <property type="term" value="F:amino acid transmembrane transporter activity"/>
    <property type="evidence" value="ECO:0007669"/>
    <property type="project" value="TreeGrafter"/>
</dbReference>
<evidence type="ECO:0000313" key="7">
    <source>
        <dbReference type="EMBL" id="QIN80590.1"/>
    </source>
</evidence>
<keyword evidence="8" id="KW-1185">Reference proteome</keyword>
<feature type="transmembrane region" description="Helical" evidence="6">
    <location>
        <begin position="6"/>
        <end position="29"/>
    </location>
</feature>
<feature type="transmembrane region" description="Helical" evidence="6">
    <location>
        <begin position="146"/>
        <end position="171"/>
    </location>
</feature>
<evidence type="ECO:0000256" key="5">
    <source>
        <dbReference type="ARBA" id="ARBA00023136"/>
    </source>
</evidence>
<organism evidence="7 8">
    <name type="scientific">Rubrobacter marinus</name>
    <dbReference type="NCBI Taxonomy" id="2653852"/>
    <lineage>
        <taxon>Bacteria</taxon>
        <taxon>Bacillati</taxon>
        <taxon>Actinomycetota</taxon>
        <taxon>Rubrobacteria</taxon>
        <taxon>Rubrobacterales</taxon>
        <taxon>Rubrobacteraceae</taxon>
        <taxon>Rubrobacter</taxon>
    </lineage>
</organism>
<evidence type="ECO:0000256" key="2">
    <source>
        <dbReference type="ARBA" id="ARBA00022475"/>
    </source>
</evidence>
<protein>
    <submittedName>
        <fullName evidence="7">LysE family translocator</fullName>
    </submittedName>
</protein>
<evidence type="ECO:0000256" key="3">
    <source>
        <dbReference type="ARBA" id="ARBA00022692"/>
    </source>
</evidence>
<keyword evidence="5 6" id="KW-0472">Membrane</keyword>
<keyword evidence="4 6" id="KW-1133">Transmembrane helix</keyword>
<dbReference type="EMBL" id="CP045121">
    <property type="protein sequence ID" value="QIN80590.1"/>
    <property type="molecule type" value="Genomic_DNA"/>
</dbReference>
<dbReference type="PANTHER" id="PTHR30086:SF20">
    <property type="entry name" value="ARGININE EXPORTER PROTEIN ARGO-RELATED"/>
    <property type="match status" value="1"/>
</dbReference>
<dbReference type="PANTHER" id="PTHR30086">
    <property type="entry name" value="ARGININE EXPORTER PROTEIN ARGO"/>
    <property type="match status" value="1"/>
</dbReference>
<keyword evidence="3 6" id="KW-0812">Transmembrane</keyword>
<dbReference type="GO" id="GO:0005886">
    <property type="term" value="C:plasma membrane"/>
    <property type="evidence" value="ECO:0007669"/>
    <property type="project" value="UniProtKB-SubCell"/>
</dbReference>
<dbReference type="PIRSF" id="PIRSF006324">
    <property type="entry name" value="LeuE"/>
    <property type="match status" value="1"/>
</dbReference>
<reference evidence="7 8" key="1">
    <citation type="submission" date="2019-10" db="EMBL/GenBank/DDBJ databases">
        <title>Rubrobacter sp nov SCSIO 52915 isolated from a deep-sea sediment in the South China Sea.</title>
        <authorList>
            <person name="Chen R.W."/>
        </authorList>
    </citation>
    <scope>NUCLEOTIDE SEQUENCE [LARGE SCALE GENOMIC DNA]</scope>
    <source>
        <strain evidence="7 8">SCSIO 52915</strain>
    </source>
</reference>
<dbReference type="InterPro" id="IPR001123">
    <property type="entry name" value="LeuE-type"/>
</dbReference>
<comment type="subcellular location">
    <subcellularLocation>
        <location evidence="1">Cell membrane</location>
        <topology evidence="1">Multi-pass membrane protein</topology>
    </subcellularLocation>
</comment>
<feature type="transmembrane region" description="Helical" evidence="6">
    <location>
        <begin position="192"/>
        <end position="208"/>
    </location>
</feature>
<dbReference type="Pfam" id="PF01810">
    <property type="entry name" value="LysE"/>
    <property type="match status" value="1"/>
</dbReference>
<keyword evidence="2" id="KW-1003">Cell membrane</keyword>
<evidence type="ECO:0000256" key="6">
    <source>
        <dbReference type="SAM" id="Phobius"/>
    </source>
</evidence>